<name>A0A1B1B3I6_9ACTN</name>
<feature type="compositionally biased region" description="Polar residues" evidence="1">
    <location>
        <begin position="154"/>
        <end position="163"/>
    </location>
</feature>
<dbReference type="Proteomes" id="UP001519309">
    <property type="component" value="Unassembled WGS sequence"/>
</dbReference>
<reference evidence="3 5" key="2">
    <citation type="submission" date="2021-03" db="EMBL/GenBank/DDBJ databases">
        <title>Genomic Encyclopedia of Type Strains, Phase IV (KMG-IV): sequencing the most valuable type-strain genomes for metagenomic binning, comparative biology and taxonomic classification.</title>
        <authorList>
            <person name="Goeker M."/>
        </authorList>
    </citation>
    <scope>NUCLEOTIDE SEQUENCE [LARGE SCALE GENOMIC DNA]</scope>
    <source>
        <strain evidence="3 5">DSM 40499</strain>
    </source>
</reference>
<proteinExistence type="predicted"/>
<gene>
    <name evidence="2" type="ORF">AVL59_30690</name>
    <name evidence="3" type="ORF">J2Z21_008589</name>
</gene>
<accession>A0A1B1B3I6</accession>
<evidence type="ECO:0000313" key="3">
    <source>
        <dbReference type="EMBL" id="MBP2055573.1"/>
    </source>
</evidence>
<evidence type="ECO:0000313" key="4">
    <source>
        <dbReference type="Proteomes" id="UP000092659"/>
    </source>
</evidence>
<keyword evidence="5" id="KW-1185">Reference proteome</keyword>
<evidence type="ECO:0000313" key="5">
    <source>
        <dbReference type="Proteomes" id="UP001519309"/>
    </source>
</evidence>
<dbReference type="EMBL" id="CP016279">
    <property type="protein sequence ID" value="ANP53321.1"/>
    <property type="molecule type" value="Genomic_DNA"/>
</dbReference>
<dbReference type="Proteomes" id="UP000092659">
    <property type="component" value="Chromosome"/>
</dbReference>
<organism evidence="2 4">
    <name type="scientific">Streptomyces griseochromogenes</name>
    <dbReference type="NCBI Taxonomy" id="68214"/>
    <lineage>
        <taxon>Bacteria</taxon>
        <taxon>Bacillati</taxon>
        <taxon>Actinomycetota</taxon>
        <taxon>Actinomycetes</taxon>
        <taxon>Kitasatosporales</taxon>
        <taxon>Streptomycetaceae</taxon>
        <taxon>Streptomyces</taxon>
    </lineage>
</organism>
<evidence type="ECO:0000256" key="1">
    <source>
        <dbReference type="SAM" id="MobiDB-lite"/>
    </source>
</evidence>
<dbReference type="AlphaFoldDB" id="A0A1B1B3I6"/>
<dbReference type="KEGG" id="sgs:AVL59_30690"/>
<protein>
    <submittedName>
        <fullName evidence="2">Uncharacterized protein</fullName>
    </submittedName>
</protein>
<sequence>MGRPADALAANDVAGYLGITRSDPLFASLGPARQMAIHGVSQDRSSLRRAFDQAQDAMERAEPGAYGPVRLTAFYDEAELHSLALSAYLALGDHSTAEYHAHQGPATLRPYMLRSRAIATSRLTHTQLARGEADTATATAMKVPTDAAPHHARVSSSPRSAWT</sequence>
<reference evidence="2 4" key="1">
    <citation type="submission" date="2016-06" db="EMBL/GenBank/DDBJ databases">
        <title>Complete genome sequence of Streptomyces griseochromogenes ATCC 14511, the Blasticidin S producer.</title>
        <authorList>
            <person name="Wu L."/>
        </authorList>
    </citation>
    <scope>NUCLEOTIDE SEQUENCE [LARGE SCALE GENOMIC DNA]</scope>
    <source>
        <strain evidence="2 4">ATCC 14511</strain>
    </source>
</reference>
<evidence type="ECO:0000313" key="2">
    <source>
        <dbReference type="EMBL" id="ANP53321.1"/>
    </source>
</evidence>
<feature type="region of interest" description="Disordered" evidence="1">
    <location>
        <begin position="143"/>
        <end position="163"/>
    </location>
</feature>
<dbReference type="EMBL" id="JAGGLP010000031">
    <property type="protein sequence ID" value="MBP2055573.1"/>
    <property type="molecule type" value="Genomic_DNA"/>
</dbReference>